<feature type="transmembrane region" description="Helical" evidence="9">
    <location>
        <begin position="27"/>
        <end position="46"/>
    </location>
</feature>
<evidence type="ECO:0000313" key="10">
    <source>
        <dbReference type="EMBL" id="CEK85654.1"/>
    </source>
</evidence>
<gene>
    <name evidence="10" type="primary">ORF149405</name>
    <name evidence="9" type="synonym">inx</name>
    <name evidence="11" type="synonym">ORF149408</name>
</gene>
<dbReference type="PRINTS" id="PR01262">
    <property type="entry name" value="INNEXIN"/>
</dbReference>
<dbReference type="EMBL" id="HACG01038790">
    <property type="protein sequence ID" value="CEK85655.1"/>
    <property type="molecule type" value="Transcribed_RNA"/>
</dbReference>
<name>A0A0B7AXD1_9EUPU</name>
<evidence type="ECO:0000256" key="5">
    <source>
        <dbReference type="ARBA" id="ARBA00022989"/>
    </source>
</evidence>
<reference evidence="10" key="1">
    <citation type="submission" date="2014-12" db="EMBL/GenBank/DDBJ databases">
        <title>Insight into the proteome of Arion vulgaris.</title>
        <authorList>
            <person name="Aradska J."/>
            <person name="Bulat T."/>
            <person name="Smidak R."/>
            <person name="Sarate P."/>
            <person name="Gangsoo J."/>
            <person name="Sialana F."/>
            <person name="Bilban M."/>
            <person name="Lubec G."/>
        </authorList>
    </citation>
    <scope>NUCLEOTIDE SEQUENCE</scope>
    <source>
        <tissue evidence="10">Skin</tissue>
    </source>
</reference>
<evidence type="ECO:0000313" key="11">
    <source>
        <dbReference type="EMBL" id="CEK85655.1"/>
    </source>
</evidence>
<evidence type="ECO:0000256" key="8">
    <source>
        <dbReference type="ARBA" id="ARBA00023303"/>
    </source>
</evidence>
<dbReference type="GO" id="GO:0005886">
    <property type="term" value="C:plasma membrane"/>
    <property type="evidence" value="ECO:0007669"/>
    <property type="project" value="UniProtKB-SubCell"/>
</dbReference>
<proteinExistence type="inferred from homology"/>
<keyword evidence="5 9" id="KW-1133">Transmembrane helix</keyword>
<dbReference type="GO" id="GO:0034220">
    <property type="term" value="P:monoatomic ion transmembrane transport"/>
    <property type="evidence" value="ECO:0007669"/>
    <property type="project" value="UniProtKB-KW"/>
</dbReference>
<keyword evidence="6 9" id="KW-0406">Ion transport</keyword>
<dbReference type="GO" id="GO:0005921">
    <property type="term" value="C:gap junction"/>
    <property type="evidence" value="ECO:0007669"/>
    <property type="project" value="UniProtKB-UniRule"/>
</dbReference>
<dbReference type="Pfam" id="PF00876">
    <property type="entry name" value="Innexin"/>
    <property type="match status" value="1"/>
</dbReference>
<feature type="transmembrane region" description="Helical" evidence="9">
    <location>
        <begin position="197"/>
        <end position="219"/>
    </location>
</feature>
<keyword evidence="4 9" id="KW-0812">Transmembrane</keyword>
<keyword evidence="2 9" id="KW-0813">Transport</keyword>
<feature type="transmembrane region" description="Helical" evidence="9">
    <location>
        <begin position="285"/>
        <end position="313"/>
    </location>
</feature>
<comment type="similarity">
    <text evidence="9">Belongs to the pannexin family.</text>
</comment>
<evidence type="ECO:0000256" key="2">
    <source>
        <dbReference type="ARBA" id="ARBA00022448"/>
    </source>
</evidence>
<comment type="function">
    <text evidence="9">Structural component of the gap junctions.</text>
</comment>
<protein>
    <recommendedName>
        <fullName evidence="9">Innexin</fullName>
    </recommendedName>
</protein>
<dbReference type="PANTHER" id="PTHR11893:SF36">
    <property type="entry name" value="INNEXIN-5"/>
    <property type="match status" value="1"/>
</dbReference>
<dbReference type="PROSITE" id="PS51013">
    <property type="entry name" value="PANNEXIN"/>
    <property type="match status" value="1"/>
</dbReference>
<evidence type="ECO:0000256" key="1">
    <source>
        <dbReference type="ARBA" id="ARBA00004651"/>
    </source>
</evidence>
<keyword evidence="7 9" id="KW-0472">Membrane</keyword>
<dbReference type="EMBL" id="HACG01038789">
    <property type="protein sequence ID" value="CEK85654.1"/>
    <property type="molecule type" value="Transcribed_RNA"/>
</dbReference>
<evidence type="ECO:0000256" key="9">
    <source>
        <dbReference type="RuleBase" id="RU010713"/>
    </source>
</evidence>
<sequence>MTLFSFASWSLIQGNNDDDWADRVSHLWTVGVLALFAVMVSSVQYVGDPIQCWCPSEFTAAQVAYVKSVCWTSNTYFIPIGDTIPSNHRERTDAELSYYQWVPIIFLFQALMFKIPNLIWRMLNNTGGLNMDKLVQLVEGTQIGKPEDREKITYQIAKYLDRWLKARRQYHYNLLVRMRQKFANIFCFWFAKREGKYFVGLYVFIKGLYVANVIGQFYLLNAFLSTNFSVYGFEVMHKIAKYGEYTDSHRFPRITLCDFDNRQLSNIHRYTVQCVLPINLFNEKIFIFLWFWLVLVAVIACGSYALWLYYVLIGYNRLRYVKKYLKIGDNIRCEKDSKFAQKFADEYLRDDGVFVLRVLSKNSSEIILTELVNSLWILFRENPHTNKPRDKRHLVVTHDGKNLTSTLEIDDGSERFNNS</sequence>
<dbReference type="PANTHER" id="PTHR11893">
    <property type="entry name" value="INNEXIN"/>
    <property type="match status" value="1"/>
</dbReference>
<dbReference type="InterPro" id="IPR000990">
    <property type="entry name" value="Innexin"/>
</dbReference>
<accession>A0A0B7AXD1</accession>
<evidence type="ECO:0000256" key="7">
    <source>
        <dbReference type="ARBA" id="ARBA00023136"/>
    </source>
</evidence>
<dbReference type="AlphaFoldDB" id="A0A0B7AXD1"/>
<organism evidence="10">
    <name type="scientific">Arion vulgaris</name>
    <dbReference type="NCBI Taxonomy" id="1028688"/>
    <lineage>
        <taxon>Eukaryota</taxon>
        <taxon>Metazoa</taxon>
        <taxon>Spiralia</taxon>
        <taxon>Lophotrochozoa</taxon>
        <taxon>Mollusca</taxon>
        <taxon>Gastropoda</taxon>
        <taxon>Heterobranchia</taxon>
        <taxon>Euthyneura</taxon>
        <taxon>Panpulmonata</taxon>
        <taxon>Eupulmonata</taxon>
        <taxon>Stylommatophora</taxon>
        <taxon>Helicina</taxon>
        <taxon>Arionoidea</taxon>
        <taxon>Arionidae</taxon>
        <taxon>Arion</taxon>
    </lineage>
</organism>
<evidence type="ECO:0000256" key="6">
    <source>
        <dbReference type="ARBA" id="ARBA00023065"/>
    </source>
</evidence>
<comment type="subcellular location">
    <subcellularLocation>
        <location evidence="1 9">Cell membrane</location>
        <topology evidence="1 9">Multi-pass membrane protein</topology>
    </subcellularLocation>
</comment>
<evidence type="ECO:0000256" key="4">
    <source>
        <dbReference type="ARBA" id="ARBA00022692"/>
    </source>
</evidence>
<keyword evidence="8 9" id="KW-0407">Ion channel</keyword>
<keyword evidence="3" id="KW-1003">Cell membrane</keyword>
<evidence type="ECO:0000256" key="3">
    <source>
        <dbReference type="ARBA" id="ARBA00022475"/>
    </source>
</evidence>
<feature type="transmembrane region" description="Helical" evidence="9">
    <location>
        <begin position="98"/>
        <end position="115"/>
    </location>
</feature>